<organism evidence="1 2">
    <name type="scientific">Araneus ventricosus</name>
    <name type="common">Orbweaver spider</name>
    <name type="synonym">Epeira ventricosa</name>
    <dbReference type="NCBI Taxonomy" id="182803"/>
    <lineage>
        <taxon>Eukaryota</taxon>
        <taxon>Metazoa</taxon>
        <taxon>Ecdysozoa</taxon>
        <taxon>Arthropoda</taxon>
        <taxon>Chelicerata</taxon>
        <taxon>Arachnida</taxon>
        <taxon>Araneae</taxon>
        <taxon>Araneomorphae</taxon>
        <taxon>Entelegynae</taxon>
        <taxon>Araneoidea</taxon>
        <taxon>Araneidae</taxon>
        <taxon>Araneus</taxon>
    </lineage>
</organism>
<reference evidence="1 2" key="1">
    <citation type="journal article" date="2019" name="Sci. Rep.">
        <title>Orb-weaving spider Araneus ventricosus genome elucidates the spidroin gene catalogue.</title>
        <authorList>
            <person name="Kono N."/>
            <person name="Nakamura H."/>
            <person name="Ohtoshi R."/>
            <person name="Moran D.A.P."/>
            <person name="Shinohara A."/>
            <person name="Yoshida Y."/>
            <person name="Fujiwara M."/>
            <person name="Mori M."/>
            <person name="Tomita M."/>
            <person name="Arakawa K."/>
        </authorList>
    </citation>
    <scope>NUCLEOTIDE SEQUENCE [LARGE SCALE GENOMIC DNA]</scope>
</reference>
<protein>
    <submittedName>
        <fullName evidence="1">Uncharacterized protein</fullName>
    </submittedName>
</protein>
<dbReference type="AlphaFoldDB" id="A0A4Y2WDZ2"/>
<sequence length="100" mass="11387">MRIISNKHVRSMDFVEVTSSVMMLLNDMHNFNLETHYACSSAMICALEKWRCSRIYGMQPQVASLEDCVMFADRLDLTMHFADIENSSSSNLVSKNCIAT</sequence>
<evidence type="ECO:0000313" key="2">
    <source>
        <dbReference type="Proteomes" id="UP000499080"/>
    </source>
</evidence>
<comment type="caution">
    <text evidence="1">The sequence shown here is derived from an EMBL/GenBank/DDBJ whole genome shotgun (WGS) entry which is preliminary data.</text>
</comment>
<accession>A0A4Y2WDZ2</accession>
<dbReference type="EMBL" id="BGPR01058495">
    <property type="protein sequence ID" value="GBO34652.1"/>
    <property type="molecule type" value="Genomic_DNA"/>
</dbReference>
<gene>
    <name evidence="1" type="ORF">AVEN_165551_1</name>
</gene>
<proteinExistence type="predicted"/>
<keyword evidence="2" id="KW-1185">Reference proteome</keyword>
<dbReference type="Proteomes" id="UP000499080">
    <property type="component" value="Unassembled WGS sequence"/>
</dbReference>
<name>A0A4Y2WDZ2_ARAVE</name>
<evidence type="ECO:0000313" key="1">
    <source>
        <dbReference type="EMBL" id="GBO34652.1"/>
    </source>
</evidence>